<dbReference type="EMBL" id="JAVRAD010000012">
    <property type="protein sequence ID" value="MDX8331786.1"/>
    <property type="molecule type" value="Genomic_DNA"/>
</dbReference>
<organism evidence="6 7">
    <name type="scientific">Agrobacterium rosae</name>
    <dbReference type="NCBI Taxonomy" id="1972867"/>
    <lineage>
        <taxon>Bacteria</taxon>
        <taxon>Pseudomonadati</taxon>
        <taxon>Pseudomonadota</taxon>
        <taxon>Alphaproteobacteria</taxon>
        <taxon>Hyphomicrobiales</taxon>
        <taxon>Rhizobiaceae</taxon>
        <taxon>Rhizobium/Agrobacterium group</taxon>
        <taxon>Agrobacterium</taxon>
    </lineage>
</organism>
<dbReference type="Proteomes" id="UP001277561">
    <property type="component" value="Unassembled WGS sequence"/>
</dbReference>
<evidence type="ECO:0000313" key="7">
    <source>
        <dbReference type="Proteomes" id="UP001277561"/>
    </source>
</evidence>
<dbReference type="Gene3D" id="3.40.190.10">
    <property type="entry name" value="Periplasmic binding protein-like II"/>
    <property type="match status" value="1"/>
</dbReference>
<keyword evidence="3" id="KW-0813">Transport</keyword>
<dbReference type="InterPro" id="IPR006311">
    <property type="entry name" value="TAT_signal"/>
</dbReference>
<comment type="similarity">
    <text evidence="2">Belongs to the bacterial solute-binding protein 5 family.</text>
</comment>
<dbReference type="InterPro" id="IPR039424">
    <property type="entry name" value="SBP_5"/>
</dbReference>
<dbReference type="PROSITE" id="PS51318">
    <property type="entry name" value="TAT"/>
    <property type="match status" value="1"/>
</dbReference>
<dbReference type="Pfam" id="PF00496">
    <property type="entry name" value="SBP_bac_5"/>
    <property type="match status" value="1"/>
</dbReference>
<reference evidence="6" key="1">
    <citation type="journal article" date="2023" name="Phytobiomes J">
        <title>Deciphering the key players within the bacterial microbiota associated with aerial crown gall tumors on rhododendron: Insights into the gallobiome.</title>
        <authorList>
            <person name="Kuzmanovic N."/>
            <person name="Nesme J."/>
            <person name="Wolf J."/>
            <person name="Neumann-Schaal M."/>
            <person name="Petersen J."/>
            <person name="Fernandez-Gnecco G."/>
            <person name="Sproeer C."/>
            <person name="Bunk B."/>
            <person name="Overmann J."/>
            <person name="Sorensen S.J."/>
            <person name="Idczak E."/>
            <person name="Smalla K."/>
        </authorList>
    </citation>
    <scope>NUCLEOTIDE SEQUENCE [LARGE SCALE GENOMIC DNA]</scope>
    <source>
        <strain evidence="6">Rho-14.1</strain>
    </source>
</reference>
<evidence type="ECO:0000256" key="1">
    <source>
        <dbReference type="ARBA" id="ARBA00004418"/>
    </source>
</evidence>
<protein>
    <submittedName>
        <fullName evidence="6">ABC transporter substrate-binding protein</fullName>
    </submittedName>
</protein>
<keyword evidence="4" id="KW-0732">Signal</keyword>
<dbReference type="RefSeq" id="WP_320188382.1">
    <property type="nucleotide sequence ID" value="NZ_CP192768.1"/>
</dbReference>
<comment type="caution">
    <text evidence="6">The sequence shown here is derived from an EMBL/GenBank/DDBJ whole genome shotgun (WGS) entry which is preliminary data.</text>
</comment>
<dbReference type="PANTHER" id="PTHR30290">
    <property type="entry name" value="PERIPLASMIC BINDING COMPONENT OF ABC TRANSPORTER"/>
    <property type="match status" value="1"/>
</dbReference>
<evidence type="ECO:0000256" key="4">
    <source>
        <dbReference type="ARBA" id="ARBA00022729"/>
    </source>
</evidence>
<evidence type="ECO:0000313" key="6">
    <source>
        <dbReference type="EMBL" id="MDX8331786.1"/>
    </source>
</evidence>
<gene>
    <name evidence="6" type="ORF">RMS29_21460</name>
</gene>
<dbReference type="PIRSF" id="PIRSF002741">
    <property type="entry name" value="MppA"/>
    <property type="match status" value="1"/>
</dbReference>
<dbReference type="SUPFAM" id="SSF53850">
    <property type="entry name" value="Periplasmic binding protein-like II"/>
    <property type="match status" value="1"/>
</dbReference>
<evidence type="ECO:0000259" key="5">
    <source>
        <dbReference type="Pfam" id="PF00496"/>
    </source>
</evidence>
<evidence type="ECO:0000256" key="2">
    <source>
        <dbReference type="ARBA" id="ARBA00005695"/>
    </source>
</evidence>
<feature type="domain" description="Solute-binding protein family 5" evidence="5">
    <location>
        <begin position="87"/>
        <end position="431"/>
    </location>
</feature>
<evidence type="ECO:0000256" key="3">
    <source>
        <dbReference type="ARBA" id="ARBA00022448"/>
    </source>
</evidence>
<proteinExistence type="inferred from homology"/>
<dbReference type="InterPro" id="IPR000914">
    <property type="entry name" value="SBP_5_dom"/>
</dbReference>
<dbReference type="InterPro" id="IPR030678">
    <property type="entry name" value="Peptide/Ni-bd"/>
</dbReference>
<sequence>MHTTRRQLLLSGAAGTLLASVPGVLSSPAKAQAGANRITFGFASRSSNSLNPQQVGLSGADNWVVYQIFDRLVTAPNGAWAARPEEFLPGVAESWTTSADAKTWTYKLRPGIKFHKGYGELTAEDVVFSFQRHLDPKIVTNSKVFYTNITRIEAPHPLTVVFTLSYPDPLFNAACQSHVSASILCKKAFEEKGEGFAKDPIGSGAYYFESLDSNNGMVLKAFPEYFDGPAATPTVQFRYLADTTARTLAFAAGDIDMIEGVRAPGWSATMQQQSAQTIFDATAPGSLNSLSFNLNKGPLKDLRVRQAIRYAIDADAIAGAFGGIASPMIGIIASQFPGSVSREELPAELQYKYDPTKATALLAEAGLAKGLTIPCYISQREDYASIMLMVQEQLRAVNINLDLKIIDHATFHSDNRLDKNTLALWSLSYPPVPTQIISDQLAKSFEVKNDGSGGTNFAHYGSVLPGIDDLLQQTIAEPDFDKRVGLVKDIEKQVLKDLPLIGIITLAYVVARNQRVDIGFPITSGPAYWPLRFAKVKQA</sequence>
<comment type="subcellular location">
    <subcellularLocation>
        <location evidence="1">Periplasm</location>
    </subcellularLocation>
</comment>
<dbReference type="PANTHER" id="PTHR30290:SF9">
    <property type="entry name" value="OLIGOPEPTIDE-BINDING PROTEIN APPA"/>
    <property type="match status" value="1"/>
</dbReference>
<name>A0ABU4W481_9HYPH</name>
<dbReference type="Gene3D" id="3.10.105.10">
    <property type="entry name" value="Dipeptide-binding Protein, Domain 3"/>
    <property type="match status" value="1"/>
</dbReference>
<accession>A0ABU4W481</accession>
<keyword evidence="7" id="KW-1185">Reference proteome</keyword>